<evidence type="ECO:0000256" key="3">
    <source>
        <dbReference type="ARBA" id="ARBA00023002"/>
    </source>
</evidence>
<gene>
    <name evidence="5" type="ORF">N7472_004473</name>
</gene>
<protein>
    <recommendedName>
        <fullName evidence="4">NmrA-like domain-containing protein</fullName>
    </recommendedName>
</protein>
<dbReference type="PANTHER" id="PTHR42748">
    <property type="entry name" value="NITROGEN METABOLITE REPRESSION PROTEIN NMRA FAMILY MEMBER"/>
    <property type="match status" value="1"/>
</dbReference>
<evidence type="ECO:0000256" key="1">
    <source>
        <dbReference type="ARBA" id="ARBA00006328"/>
    </source>
</evidence>
<dbReference type="CDD" id="cd05251">
    <property type="entry name" value="NmrA_like_SDR_a"/>
    <property type="match status" value="1"/>
</dbReference>
<dbReference type="Gene3D" id="3.90.25.10">
    <property type="entry name" value="UDP-galactose 4-epimerase, domain 1"/>
    <property type="match status" value="1"/>
</dbReference>
<sequence length="303" mass="33558">MSSTVFVCGATGTQGGALIDHLLKSDIKVHAITRSLNSPAAQRLQKLGISIAEGDFDNDESVKRNMTNCTSLFLNLMPKLTDLNSSLEQARHLLKIAKELGIKQVIYTSGVSANNPSQNKYWEPKGIISQMMLNKQAIENEIRNAGFETWTILRPGNFMTNFLFPMNQMYPGLAAGTFTTALTSDTVLPMVDPNDIGRFAAAAILEPVRFNQQEIEIASEFMGAEEIMRALSRATGKDFKAVFMSDEEIDQQRGVNPFVAGQLMMRGMSSFVDLEKVKAWGLPLGTFDQFLIREKARVDTSYP</sequence>
<accession>A0A9W9MEX2</accession>
<evidence type="ECO:0000256" key="2">
    <source>
        <dbReference type="ARBA" id="ARBA00022857"/>
    </source>
</evidence>
<dbReference type="Pfam" id="PF05368">
    <property type="entry name" value="NmrA"/>
    <property type="match status" value="1"/>
</dbReference>
<keyword evidence="3" id="KW-0560">Oxidoreductase</keyword>
<keyword evidence="2" id="KW-0521">NADP</keyword>
<dbReference type="InterPro" id="IPR051164">
    <property type="entry name" value="NmrA-like_oxidored"/>
</dbReference>
<dbReference type="Proteomes" id="UP001150879">
    <property type="component" value="Unassembled WGS sequence"/>
</dbReference>
<dbReference type="AlphaFoldDB" id="A0A9W9MEX2"/>
<dbReference type="GO" id="GO:0005634">
    <property type="term" value="C:nucleus"/>
    <property type="evidence" value="ECO:0007669"/>
    <property type="project" value="TreeGrafter"/>
</dbReference>
<organism evidence="5 6">
    <name type="scientific">Penicillium cf. griseofulvum</name>
    <dbReference type="NCBI Taxonomy" id="2972120"/>
    <lineage>
        <taxon>Eukaryota</taxon>
        <taxon>Fungi</taxon>
        <taxon>Dikarya</taxon>
        <taxon>Ascomycota</taxon>
        <taxon>Pezizomycotina</taxon>
        <taxon>Eurotiomycetes</taxon>
        <taxon>Eurotiomycetidae</taxon>
        <taxon>Eurotiales</taxon>
        <taxon>Aspergillaceae</taxon>
        <taxon>Penicillium</taxon>
    </lineage>
</organism>
<dbReference type="OrthoDB" id="419598at2759"/>
<dbReference type="Gene3D" id="3.40.50.720">
    <property type="entry name" value="NAD(P)-binding Rossmann-like Domain"/>
    <property type="match status" value="1"/>
</dbReference>
<proteinExistence type="inferred from homology"/>
<comment type="similarity">
    <text evidence="1">Belongs to the NmrA-type oxidoreductase family.</text>
</comment>
<comment type="caution">
    <text evidence="5">The sequence shown here is derived from an EMBL/GenBank/DDBJ whole genome shotgun (WGS) entry which is preliminary data.</text>
</comment>
<dbReference type="InterPro" id="IPR036291">
    <property type="entry name" value="NAD(P)-bd_dom_sf"/>
</dbReference>
<dbReference type="GO" id="GO:0016491">
    <property type="term" value="F:oxidoreductase activity"/>
    <property type="evidence" value="ECO:0007669"/>
    <property type="project" value="UniProtKB-KW"/>
</dbReference>
<evidence type="ECO:0000259" key="4">
    <source>
        <dbReference type="Pfam" id="PF05368"/>
    </source>
</evidence>
<reference evidence="5" key="2">
    <citation type="journal article" date="2023" name="IMA Fungus">
        <title>Comparative genomic study of the Penicillium genus elucidates a diverse pangenome and 15 lateral gene transfer events.</title>
        <authorList>
            <person name="Petersen C."/>
            <person name="Sorensen T."/>
            <person name="Nielsen M.R."/>
            <person name="Sondergaard T.E."/>
            <person name="Sorensen J.L."/>
            <person name="Fitzpatrick D.A."/>
            <person name="Frisvad J.C."/>
            <person name="Nielsen K.L."/>
        </authorList>
    </citation>
    <scope>NUCLEOTIDE SEQUENCE</scope>
    <source>
        <strain evidence="5">IBT 16849</strain>
    </source>
</reference>
<keyword evidence="6" id="KW-1185">Reference proteome</keyword>
<name>A0A9W9MEX2_9EURO</name>
<feature type="domain" description="NmrA-like" evidence="4">
    <location>
        <begin position="1"/>
        <end position="252"/>
    </location>
</feature>
<dbReference type="SUPFAM" id="SSF51735">
    <property type="entry name" value="NAD(P)-binding Rossmann-fold domains"/>
    <property type="match status" value="1"/>
</dbReference>
<evidence type="ECO:0000313" key="6">
    <source>
        <dbReference type="Proteomes" id="UP001150879"/>
    </source>
</evidence>
<reference evidence="5" key="1">
    <citation type="submission" date="2022-11" db="EMBL/GenBank/DDBJ databases">
        <authorList>
            <person name="Petersen C."/>
        </authorList>
    </citation>
    <scope>NUCLEOTIDE SEQUENCE</scope>
    <source>
        <strain evidence="5">IBT 16849</strain>
    </source>
</reference>
<dbReference type="EMBL" id="JAPQKP010000003">
    <property type="protein sequence ID" value="KAJ5199269.1"/>
    <property type="molecule type" value="Genomic_DNA"/>
</dbReference>
<evidence type="ECO:0000313" key="5">
    <source>
        <dbReference type="EMBL" id="KAJ5199269.1"/>
    </source>
</evidence>
<dbReference type="InterPro" id="IPR008030">
    <property type="entry name" value="NmrA-like"/>
</dbReference>
<dbReference type="PANTHER" id="PTHR42748:SF30">
    <property type="entry name" value="NMRA-LIKE DOMAIN-CONTAINING PROTEIN"/>
    <property type="match status" value="1"/>
</dbReference>